<evidence type="ECO:0000256" key="1">
    <source>
        <dbReference type="SAM" id="Phobius"/>
    </source>
</evidence>
<dbReference type="Proteomes" id="UP000216354">
    <property type="component" value="Unassembled WGS sequence"/>
</dbReference>
<comment type="caution">
    <text evidence="2">The sequence shown here is derived from an EMBL/GenBank/DDBJ whole genome shotgun (WGS) entry which is preliminary data.</text>
</comment>
<keyword evidence="1" id="KW-1133">Transmembrane helix</keyword>
<keyword evidence="1" id="KW-0812">Transmembrane</keyword>
<proteinExistence type="predicted"/>
<evidence type="ECO:0000313" key="3">
    <source>
        <dbReference type="Proteomes" id="UP000216354"/>
    </source>
</evidence>
<accession>A0ABX4F5U8</accession>
<feature type="transmembrane region" description="Helical" evidence="1">
    <location>
        <begin position="36"/>
        <end position="59"/>
    </location>
</feature>
<name>A0ABX4F5U8_9BORD</name>
<evidence type="ECO:0000313" key="2">
    <source>
        <dbReference type="EMBL" id="OZI68211.1"/>
    </source>
</evidence>
<dbReference type="EMBL" id="NEVR01000001">
    <property type="protein sequence ID" value="OZI68211.1"/>
    <property type="molecule type" value="Genomic_DNA"/>
</dbReference>
<organism evidence="2 3">
    <name type="scientific">Bordetella genomosp. 1</name>
    <dbReference type="NCBI Taxonomy" id="1395607"/>
    <lineage>
        <taxon>Bacteria</taxon>
        <taxon>Pseudomonadati</taxon>
        <taxon>Pseudomonadota</taxon>
        <taxon>Betaproteobacteria</taxon>
        <taxon>Burkholderiales</taxon>
        <taxon>Alcaligenaceae</taxon>
        <taxon>Bordetella</taxon>
    </lineage>
</organism>
<sequence>MCASAALAPRSLYSAGPAMSQPHVSRPAFSLLRQPAWIRLAGAAALAAAVWLLVLWAMAPAGSPA</sequence>
<keyword evidence="1" id="KW-0472">Membrane</keyword>
<reference evidence="2 3" key="1">
    <citation type="submission" date="2017-05" db="EMBL/GenBank/DDBJ databases">
        <title>Complete and WGS of Bordetella genogroups.</title>
        <authorList>
            <person name="Spilker T."/>
            <person name="Lipuma J."/>
        </authorList>
    </citation>
    <scope>NUCLEOTIDE SEQUENCE [LARGE SCALE GENOMIC DNA]</scope>
    <source>
        <strain evidence="2 3">AU9795</strain>
    </source>
</reference>
<gene>
    <name evidence="2" type="ORF">CAL27_01705</name>
</gene>
<keyword evidence="3" id="KW-1185">Reference proteome</keyword>
<protein>
    <submittedName>
        <fullName evidence="2">Uncharacterized protein</fullName>
    </submittedName>
</protein>